<proteinExistence type="predicted"/>
<dbReference type="PRINTS" id="PR01021">
    <property type="entry name" value="OMPADOMAIN"/>
</dbReference>
<dbReference type="Pfam" id="PF02412">
    <property type="entry name" value="TSP_3"/>
    <property type="match status" value="5"/>
</dbReference>
<dbReference type="EMBL" id="UOFQ01000043">
    <property type="protein sequence ID" value="VAW86493.1"/>
    <property type="molecule type" value="Genomic_DNA"/>
</dbReference>
<dbReference type="PROSITE" id="PS51123">
    <property type="entry name" value="OMPA_2"/>
    <property type="match status" value="1"/>
</dbReference>
<dbReference type="GO" id="GO:0009279">
    <property type="term" value="C:cell outer membrane"/>
    <property type="evidence" value="ECO:0007669"/>
    <property type="project" value="UniProtKB-SubCell"/>
</dbReference>
<feature type="domain" description="OmpA-like" evidence="6">
    <location>
        <begin position="226"/>
        <end position="342"/>
    </location>
</feature>
<dbReference type="GO" id="GO:0007155">
    <property type="term" value="P:cell adhesion"/>
    <property type="evidence" value="ECO:0007669"/>
    <property type="project" value="InterPro"/>
</dbReference>
<name>A0A3B0ZE76_9ZZZZ</name>
<dbReference type="PANTHER" id="PTHR30329:SF21">
    <property type="entry name" value="LIPOPROTEIN YIAD-RELATED"/>
    <property type="match status" value="1"/>
</dbReference>
<dbReference type="InterPro" id="IPR006665">
    <property type="entry name" value="OmpA-like"/>
</dbReference>
<gene>
    <name evidence="7" type="ORF">MNBD_GAMMA17-1219</name>
</gene>
<dbReference type="CDD" id="cd07185">
    <property type="entry name" value="OmpA_C-like"/>
    <property type="match status" value="1"/>
</dbReference>
<evidence type="ECO:0000256" key="4">
    <source>
        <dbReference type="ARBA" id="ARBA00023237"/>
    </source>
</evidence>
<dbReference type="InterPro" id="IPR003367">
    <property type="entry name" value="Thrombospondin_3-like_rpt"/>
</dbReference>
<dbReference type="PANTHER" id="PTHR30329">
    <property type="entry name" value="STATOR ELEMENT OF FLAGELLAR MOTOR COMPLEX"/>
    <property type="match status" value="1"/>
</dbReference>
<dbReference type="Gene3D" id="3.30.1330.60">
    <property type="entry name" value="OmpA-like domain"/>
    <property type="match status" value="1"/>
</dbReference>
<dbReference type="AlphaFoldDB" id="A0A3B0ZE76"/>
<evidence type="ECO:0000256" key="3">
    <source>
        <dbReference type="ARBA" id="ARBA00023136"/>
    </source>
</evidence>
<organism evidence="7">
    <name type="scientific">hydrothermal vent metagenome</name>
    <dbReference type="NCBI Taxonomy" id="652676"/>
    <lineage>
        <taxon>unclassified sequences</taxon>
        <taxon>metagenomes</taxon>
        <taxon>ecological metagenomes</taxon>
    </lineage>
</organism>
<evidence type="ECO:0000256" key="5">
    <source>
        <dbReference type="SAM" id="MobiDB-lite"/>
    </source>
</evidence>
<dbReference type="PRINTS" id="PR01023">
    <property type="entry name" value="NAFLGMOTY"/>
</dbReference>
<dbReference type="InterPro" id="IPR050330">
    <property type="entry name" value="Bact_OuterMem_StrucFunc"/>
</dbReference>
<dbReference type="InterPro" id="IPR036737">
    <property type="entry name" value="OmpA-like_sf"/>
</dbReference>
<protein>
    <submittedName>
        <fullName evidence="7">Outer membrane protein A</fullName>
    </submittedName>
</protein>
<comment type="subcellular location">
    <subcellularLocation>
        <location evidence="1">Cell outer membrane</location>
    </subcellularLocation>
</comment>
<evidence type="ECO:0000313" key="7">
    <source>
        <dbReference type="EMBL" id="VAW86493.1"/>
    </source>
</evidence>
<reference evidence="7" key="1">
    <citation type="submission" date="2018-06" db="EMBL/GenBank/DDBJ databases">
        <authorList>
            <person name="Zhirakovskaya E."/>
        </authorList>
    </citation>
    <scope>NUCLEOTIDE SEQUENCE</scope>
</reference>
<dbReference type="Gene3D" id="4.10.1080.10">
    <property type="entry name" value="TSP type-3 repeat"/>
    <property type="match status" value="1"/>
</dbReference>
<keyword evidence="3" id="KW-0472">Membrane</keyword>
<dbReference type="Pfam" id="PF00691">
    <property type="entry name" value="OmpA"/>
    <property type="match status" value="1"/>
</dbReference>
<dbReference type="InterPro" id="IPR028974">
    <property type="entry name" value="TSP_type-3_rpt"/>
</dbReference>
<dbReference type="PROSITE" id="PS01068">
    <property type="entry name" value="OMPA_1"/>
    <property type="match status" value="1"/>
</dbReference>
<accession>A0A3B0ZE76</accession>
<evidence type="ECO:0000256" key="2">
    <source>
        <dbReference type="ARBA" id="ARBA00022729"/>
    </source>
</evidence>
<dbReference type="SUPFAM" id="SSF103647">
    <property type="entry name" value="TSP type-3 repeat"/>
    <property type="match status" value="2"/>
</dbReference>
<sequence>MFGKRVVSVLGVAITSTMLSAAMTPGAVASDDISGYWTTKSGEVWRNGFGQCWRTQFWKPEHAIAECEGESGKPADGDMDGVADAMDKCPNSEAGVKVDARGCELDSDKDGVVDSKDRCSATPAGTVVDANGCKMTEADSDGDGIVDSKDSCPGTSHGTTVNAKGCELDSDGDGVVDSKDRCPETAVGVKVGATGCSLDSDNDGIVDNRDECPGTSSGQKVDTKGCVLDDMIVLKGVNFATSSDTLKGSSSDALNEVAATLKRYPDMVVEVAGYTDNRGSASLNKALSQKRAESVVSYLIANGISSANLKAKGHGIKSPIADNSTAAGRAQNRRVELHIIQQ</sequence>
<keyword evidence="2" id="KW-0732">Signal</keyword>
<evidence type="ECO:0000256" key="1">
    <source>
        <dbReference type="ARBA" id="ARBA00004442"/>
    </source>
</evidence>
<dbReference type="SUPFAM" id="SSF103088">
    <property type="entry name" value="OmpA-like"/>
    <property type="match status" value="1"/>
</dbReference>
<evidence type="ECO:0000259" key="6">
    <source>
        <dbReference type="PROSITE" id="PS51123"/>
    </source>
</evidence>
<feature type="region of interest" description="Disordered" evidence="5">
    <location>
        <begin position="138"/>
        <end position="157"/>
    </location>
</feature>
<dbReference type="InterPro" id="IPR006664">
    <property type="entry name" value="OMP_bac"/>
</dbReference>
<dbReference type="InterPro" id="IPR006690">
    <property type="entry name" value="OMPA-like_CS"/>
</dbReference>
<dbReference type="GO" id="GO:0005509">
    <property type="term" value="F:calcium ion binding"/>
    <property type="evidence" value="ECO:0007669"/>
    <property type="project" value="InterPro"/>
</dbReference>
<keyword evidence="4" id="KW-0998">Cell outer membrane</keyword>